<name>A0ABY6LID2_9ARAC</name>
<evidence type="ECO:0000256" key="2">
    <source>
        <dbReference type="ARBA" id="ARBA00022737"/>
    </source>
</evidence>
<dbReference type="InterPro" id="IPR036236">
    <property type="entry name" value="Znf_C2H2_sf"/>
</dbReference>
<dbReference type="PROSITE" id="PS50157">
    <property type="entry name" value="ZINC_FINGER_C2H2_2"/>
    <property type="match status" value="5"/>
</dbReference>
<keyword evidence="10" id="KW-1185">Reference proteome</keyword>
<keyword evidence="2" id="KW-0677">Repeat</keyword>
<dbReference type="Proteomes" id="UP001235939">
    <property type="component" value="Chromosome 19"/>
</dbReference>
<feature type="domain" description="C2H2-type" evidence="8">
    <location>
        <begin position="100"/>
        <end position="127"/>
    </location>
</feature>
<dbReference type="InterPro" id="IPR013087">
    <property type="entry name" value="Znf_C2H2_type"/>
</dbReference>
<dbReference type="Gene3D" id="3.30.160.60">
    <property type="entry name" value="Classic Zinc Finger"/>
    <property type="match status" value="5"/>
</dbReference>
<feature type="domain" description="C2H2-type" evidence="8">
    <location>
        <begin position="44"/>
        <end position="71"/>
    </location>
</feature>
<keyword evidence="3 7" id="KW-0863">Zinc-finger</keyword>
<proteinExistence type="inferred from homology"/>
<sequence length="810" mass="91485">MEQQLPARMSLDVTGVFFTRHQLSAWKSGVINCLGFWAKRWSFFQCDYCQYKTKMKHSLIIHLSTHTGDKPFKCEQCDYRTAIKRSLKLHIYKHTGNEPFKCEFCDYRTTQMCSLKSHTYLHTGNAPFQCEQCGYKTTLKCNLKAHLSTHTGLKPFDCQYCDYKTALKSDLKRHLTTHTGEKPFKYTFHHDRTKVPDSWYVMCQYDLAGPCNQDACALGRNWFTELPAIVEHCQNPQSGVKINQEVYRRDILKAVIIPSAQQHFGNADQTFQQDSASAHKIKASRQLLDQCRVRSLKSTFDQMVFLQEFSPVDYIKALENMLSKDGVLQLAKKSGQILVGLSWSEMAERLIEDGLEIRGVLLKAFPYRKKPDKILLNCLPFVIEDSDVIKALRPFCQVTSIASVILTNGKRKWQDTRRDAFVLMLDGMKPTCGSLQPTYSTTSFTPAPPATEVSAICDPVAVGTKATAAVLRKSSSKLFEEAKNVRLNKEDALRAITSPIFLRKYLKELDNVKKSGLRLLASKLIDKLRREFPSSESGSCFLARSPSLMSKSEVNGQNLSTATSHLPDERLQQLKSIRTAAINENTWILADFNISEENARDVASGSVEALIELLDRANLVDSAAIFDADHQPTRISNYGNRLDSSRLDRVLLPSNLSDRATHCWTLHYRNSDHRAVLLQIGEVPDPRPPNDASSIMEDLMAGELWQKWTSFKANLTQGRALRTRRTSLTICNSAGQVIEGSALRDMAYASFKERFSRPACSPEDIEEFLRVATLTINLEEGDPLSRAEISQAEICVAIRRVPIGKSAGWD</sequence>
<dbReference type="PANTHER" id="PTHR24388">
    <property type="entry name" value="ZINC FINGER PROTEIN"/>
    <property type="match status" value="1"/>
</dbReference>
<feature type="domain" description="C2H2-type" evidence="8">
    <location>
        <begin position="72"/>
        <end position="99"/>
    </location>
</feature>
<dbReference type="PANTHER" id="PTHR24388:SF53">
    <property type="entry name" value="CHORION TRANSCRIPTION FACTOR CF2-RELATED"/>
    <property type="match status" value="1"/>
</dbReference>
<evidence type="ECO:0000256" key="3">
    <source>
        <dbReference type="ARBA" id="ARBA00022771"/>
    </source>
</evidence>
<keyword evidence="5" id="KW-0539">Nucleus</keyword>
<dbReference type="SMART" id="SM00355">
    <property type="entry name" value="ZnF_C2H2"/>
    <property type="match status" value="5"/>
</dbReference>
<dbReference type="SUPFAM" id="SSF56219">
    <property type="entry name" value="DNase I-like"/>
    <property type="match status" value="1"/>
</dbReference>
<keyword evidence="4" id="KW-0862">Zinc</keyword>
<evidence type="ECO:0000256" key="1">
    <source>
        <dbReference type="ARBA" id="ARBA00022723"/>
    </source>
</evidence>
<reference evidence="9 10" key="1">
    <citation type="submission" date="2022-01" db="EMBL/GenBank/DDBJ databases">
        <title>A chromosomal length assembly of Cordylochernes scorpioides.</title>
        <authorList>
            <person name="Zeh D."/>
            <person name="Zeh J."/>
        </authorList>
    </citation>
    <scope>NUCLEOTIDE SEQUENCE [LARGE SCALE GENOMIC DNA]</scope>
    <source>
        <strain evidence="9">IN4F17</strain>
        <tissue evidence="9">Whole Body</tissue>
    </source>
</reference>
<dbReference type="Gene3D" id="3.60.10.10">
    <property type="entry name" value="Endonuclease/exonuclease/phosphatase"/>
    <property type="match status" value="1"/>
</dbReference>
<comment type="similarity">
    <text evidence="6">Belongs to the snail C2H2-type zinc-finger protein family.</text>
</comment>
<dbReference type="SUPFAM" id="SSF57667">
    <property type="entry name" value="beta-beta-alpha zinc fingers"/>
    <property type="match status" value="3"/>
</dbReference>
<dbReference type="EMBL" id="CP092881">
    <property type="protein sequence ID" value="UYV80937.1"/>
    <property type="molecule type" value="Genomic_DNA"/>
</dbReference>
<dbReference type="InterPro" id="IPR050527">
    <property type="entry name" value="Snail/Krueppel_Znf"/>
</dbReference>
<accession>A0ABY6LID2</accession>
<evidence type="ECO:0000256" key="6">
    <source>
        <dbReference type="ARBA" id="ARBA00037948"/>
    </source>
</evidence>
<evidence type="ECO:0000256" key="5">
    <source>
        <dbReference type="ARBA" id="ARBA00023242"/>
    </source>
</evidence>
<protein>
    <recommendedName>
        <fullName evidence="8">C2H2-type domain-containing protein</fullName>
    </recommendedName>
</protein>
<keyword evidence="1" id="KW-0479">Metal-binding</keyword>
<evidence type="ECO:0000313" key="10">
    <source>
        <dbReference type="Proteomes" id="UP001235939"/>
    </source>
</evidence>
<evidence type="ECO:0000256" key="4">
    <source>
        <dbReference type="ARBA" id="ARBA00022833"/>
    </source>
</evidence>
<organism evidence="9 10">
    <name type="scientific">Cordylochernes scorpioides</name>
    <dbReference type="NCBI Taxonomy" id="51811"/>
    <lineage>
        <taxon>Eukaryota</taxon>
        <taxon>Metazoa</taxon>
        <taxon>Ecdysozoa</taxon>
        <taxon>Arthropoda</taxon>
        <taxon>Chelicerata</taxon>
        <taxon>Arachnida</taxon>
        <taxon>Pseudoscorpiones</taxon>
        <taxon>Cheliferoidea</taxon>
        <taxon>Chernetidae</taxon>
        <taxon>Cordylochernes</taxon>
    </lineage>
</organism>
<gene>
    <name evidence="9" type="ORF">LAZ67_19002220</name>
</gene>
<evidence type="ECO:0000259" key="8">
    <source>
        <dbReference type="PROSITE" id="PS50157"/>
    </source>
</evidence>
<dbReference type="InterPro" id="IPR036691">
    <property type="entry name" value="Endo/exonu/phosph_ase_sf"/>
</dbReference>
<dbReference type="Pfam" id="PF13909">
    <property type="entry name" value="zf-H2C2_5"/>
    <property type="match status" value="2"/>
</dbReference>
<evidence type="ECO:0000256" key="7">
    <source>
        <dbReference type="PROSITE-ProRule" id="PRU00042"/>
    </source>
</evidence>
<feature type="domain" description="C2H2-type" evidence="8">
    <location>
        <begin position="156"/>
        <end position="183"/>
    </location>
</feature>
<evidence type="ECO:0000313" key="9">
    <source>
        <dbReference type="EMBL" id="UYV80937.1"/>
    </source>
</evidence>
<feature type="domain" description="C2H2-type" evidence="8">
    <location>
        <begin position="128"/>
        <end position="155"/>
    </location>
</feature>